<organism evidence="3 4">
    <name type="scientific">Streptomyces zagrosensis</name>
    <dbReference type="NCBI Taxonomy" id="1042984"/>
    <lineage>
        <taxon>Bacteria</taxon>
        <taxon>Bacillati</taxon>
        <taxon>Actinomycetota</taxon>
        <taxon>Actinomycetes</taxon>
        <taxon>Kitasatosporales</taxon>
        <taxon>Streptomycetaceae</taxon>
        <taxon>Streptomyces</taxon>
    </lineage>
</organism>
<protein>
    <recommendedName>
        <fullName evidence="2">Transposase IS200-like domain-containing protein</fullName>
    </recommendedName>
</protein>
<sequence>MHVPPEVAPSKLVNSLKGVSSRRLRQEYPQLVPHYWRAQRLWSGSYLAGSVGGAPLSIVKQYIEQQNRPVRAELDSADPCAQRESEHFPQSRHHRAKARCTAIEPGSAPTATRAAAAAASQGGAASSTAQSTARRLDRVPSRLRPGGAPSLPPAFLGFGAWSAASTIAADLPCGRWPLGTRGLGPVGPRSPPAAHGAGRSPPRAEGGRGTRPPAPGHTTFPPPHESGGPGRDERPFAPAFRARRECRTAGRPGPLPPVTEPVHRQSSGVRRDASPATGPGPPRRSSAHAYGAHHFPTFRGAPCPFTSTPRPGA</sequence>
<feature type="region of interest" description="Disordered" evidence="1">
    <location>
        <begin position="106"/>
        <end position="149"/>
    </location>
</feature>
<feature type="compositionally biased region" description="Low complexity" evidence="1">
    <location>
        <begin position="106"/>
        <end position="133"/>
    </location>
</feature>
<gene>
    <name evidence="3" type="ORF">FHS42_005506</name>
</gene>
<comment type="caution">
    <text evidence="3">The sequence shown here is derived from an EMBL/GenBank/DDBJ whole genome shotgun (WGS) entry which is preliminary data.</text>
</comment>
<feature type="region of interest" description="Disordered" evidence="1">
    <location>
        <begin position="182"/>
        <end position="313"/>
    </location>
</feature>
<keyword evidence="4" id="KW-1185">Reference proteome</keyword>
<dbReference type="AlphaFoldDB" id="A0A7W9V104"/>
<evidence type="ECO:0000313" key="3">
    <source>
        <dbReference type="EMBL" id="MBB5938417.1"/>
    </source>
</evidence>
<evidence type="ECO:0000313" key="4">
    <source>
        <dbReference type="Proteomes" id="UP000588098"/>
    </source>
</evidence>
<dbReference type="Proteomes" id="UP000588098">
    <property type="component" value="Unassembled WGS sequence"/>
</dbReference>
<reference evidence="3 4" key="1">
    <citation type="submission" date="2020-08" db="EMBL/GenBank/DDBJ databases">
        <title>Genomic Encyclopedia of Type Strains, Phase III (KMG-III): the genomes of soil and plant-associated and newly described type strains.</title>
        <authorList>
            <person name="Whitman W."/>
        </authorList>
    </citation>
    <scope>NUCLEOTIDE SEQUENCE [LARGE SCALE GENOMIC DNA]</scope>
    <source>
        <strain evidence="3 4">CECT 8305</strain>
    </source>
</reference>
<feature type="domain" description="Transposase IS200-like" evidence="2">
    <location>
        <begin position="1"/>
        <end position="66"/>
    </location>
</feature>
<dbReference type="SUPFAM" id="SSF143422">
    <property type="entry name" value="Transposase IS200-like"/>
    <property type="match status" value="1"/>
</dbReference>
<dbReference type="GO" id="GO:0006313">
    <property type="term" value="P:DNA transposition"/>
    <property type="evidence" value="ECO:0007669"/>
    <property type="project" value="InterPro"/>
</dbReference>
<dbReference type="Gene3D" id="3.30.70.1290">
    <property type="entry name" value="Transposase IS200-like"/>
    <property type="match status" value="1"/>
</dbReference>
<accession>A0A7W9V104</accession>
<dbReference type="PANTHER" id="PTHR33360:SF2">
    <property type="entry name" value="TRANSPOSASE FOR INSERTION SEQUENCE ELEMENT IS200"/>
    <property type="match status" value="1"/>
</dbReference>
<dbReference type="SMART" id="SM01321">
    <property type="entry name" value="Y1_Tnp"/>
    <property type="match status" value="1"/>
</dbReference>
<dbReference type="PANTHER" id="PTHR33360">
    <property type="entry name" value="TRANSPOSASE FOR INSERTION SEQUENCE ELEMENT IS200"/>
    <property type="match status" value="1"/>
</dbReference>
<dbReference type="GO" id="GO:0003677">
    <property type="term" value="F:DNA binding"/>
    <property type="evidence" value="ECO:0007669"/>
    <property type="project" value="InterPro"/>
</dbReference>
<proteinExistence type="predicted"/>
<dbReference type="Pfam" id="PF01797">
    <property type="entry name" value="Y1_Tnp"/>
    <property type="match status" value="1"/>
</dbReference>
<dbReference type="InterPro" id="IPR036515">
    <property type="entry name" value="Transposase_17_sf"/>
</dbReference>
<evidence type="ECO:0000259" key="2">
    <source>
        <dbReference type="SMART" id="SM01321"/>
    </source>
</evidence>
<name>A0A7W9V104_9ACTN</name>
<dbReference type="GO" id="GO:0004803">
    <property type="term" value="F:transposase activity"/>
    <property type="evidence" value="ECO:0007669"/>
    <property type="project" value="InterPro"/>
</dbReference>
<dbReference type="InterPro" id="IPR002686">
    <property type="entry name" value="Transposase_17"/>
</dbReference>
<dbReference type="NCBIfam" id="NF033573">
    <property type="entry name" value="transpos_IS200"/>
    <property type="match status" value="1"/>
</dbReference>
<evidence type="ECO:0000256" key="1">
    <source>
        <dbReference type="SAM" id="MobiDB-lite"/>
    </source>
</evidence>
<dbReference type="EMBL" id="JACHJL010000016">
    <property type="protein sequence ID" value="MBB5938417.1"/>
    <property type="molecule type" value="Genomic_DNA"/>
</dbReference>
<feature type="compositionally biased region" description="Pro residues" evidence="1">
    <location>
        <begin position="212"/>
        <end position="224"/>
    </location>
</feature>